<sequence>MGMVTISFADLKKKISEIQPVSFNLKNKSNESLPGSFLLISIMQQWDVASSAINKTKEESAQTDYINGAVNALFCVIRLTPEDHPEKAQRLNELAFALHARFERLGNLDDLENDIIMSRHALELTPDDHPSKDLEDDIGMSQHALDLTADDDSEKLDLLGNLATSLHARFERLGNLDDLEKDIAMSQYALDLTSDNDPEKPARLSNLSLSLHARFGRLGHLADIDSAILRGQGAVELTSDGEPIKAQYLSNLAVFQLAHFGRVGDLVDIESANFQWATCCRPHSR</sequence>
<protein>
    <submittedName>
        <fullName evidence="1">Uncharacterized protein</fullName>
    </submittedName>
</protein>
<organism evidence="1 2">
    <name type="scientific">Gymnopus androsaceus JB14</name>
    <dbReference type="NCBI Taxonomy" id="1447944"/>
    <lineage>
        <taxon>Eukaryota</taxon>
        <taxon>Fungi</taxon>
        <taxon>Dikarya</taxon>
        <taxon>Basidiomycota</taxon>
        <taxon>Agaricomycotina</taxon>
        <taxon>Agaricomycetes</taxon>
        <taxon>Agaricomycetidae</taxon>
        <taxon>Agaricales</taxon>
        <taxon>Marasmiineae</taxon>
        <taxon>Omphalotaceae</taxon>
        <taxon>Gymnopus</taxon>
    </lineage>
</organism>
<accession>A0A6A4I0J4</accession>
<dbReference type="EMBL" id="ML769424">
    <property type="protein sequence ID" value="KAE9403533.1"/>
    <property type="molecule type" value="Genomic_DNA"/>
</dbReference>
<evidence type="ECO:0000313" key="1">
    <source>
        <dbReference type="EMBL" id="KAE9403533.1"/>
    </source>
</evidence>
<name>A0A6A4I0J4_9AGAR</name>
<dbReference type="Proteomes" id="UP000799118">
    <property type="component" value="Unassembled WGS sequence"/>
</dbReference>
<dbReference type="OrthoDB" id="9991317at2759"/>
<keyword evidence="2" id="KW-1185">Reference proteome</keyword>
<proteinExistence type="predicted"/>
<evidence type="ECO:0000313" key="2">
    <source>
        <dbReference type="Proteomes" id="UP000799118"/>
    </source>
</evidence>
<gene>
    <name evidence="1" type="ORF">BT96DRAFT_973674</name>
</gene>
<dbReference type="AlphaFoldDB" id="A0A6A4I0J4"/>
<reference evidence="1" key="1">
    <citation type="journal article" date="2019" name="Environ. Microbiol.">
        <title>Fungal ecological strategies reflected in gene transcription - a case study of two litter decomposers.</title>
        <authorList>
            <person name="Barbi F."/>
            <person name="Kohler A."/>
            <person name="Barry K."/>
            <person name="Baskaran P."/>
            <person name="Daum C."/>
            <person name="Fauchery L."/>
            <person name="Ihrmark K."/>
            <person name="Kuo A."/>
            <person name="LaButti K."/>
            <person name="Lipzen A."/>
            <person name="Morin E."/>
            <person name="Grigoriev I.V."/>
            <person name="Henrissat B."/>
            <person name="Lindahl B."/>
            <person name="Martin F."/>
        </authorList>
    </citation>
    <scope>NUCLEOTIDE SEQUENCE</scope>
    <source>
        <strain evidence="1">JB14</strain>
    </source>
</reference>